<evidence type="ECO:0000256" key="1">
    <source>
        <dbReference type="SAM" id="SignalP"/>
    </source>
</evidence>
<reference evidence="2" key="1">
    <citation type="submission" date="2006-07" db="EMBL/GenBank/DDBJ databases">
        <title>Complete sequence of Thiomicrospira crunogena XCL-2.</title>
        <authorList>
            <consortium name="US DOE Joint Genome Institute"/>
            <person name="Copeland A."/>
            <person name="Lucas S."/>
            <person name="Lapidus A."/>
            <person name="Barry K."/>
            <person name="Detter J.C."/>
            <person name="Glavina del Rio T."/>
            <person name="Hammon N."/>
            <person name="Israni S."/>
            <person name="Dalin E."/>
            <person name="Tice H."/>
            <person name="Pitluck S."/>
            <person name="Chain P."/>
            <person name="Malfatti S."/>
            <person name="Shin M."/>
            <person name="Vergez L."/>
            <person name="Schmutz J."/>
            <person name="Larimer F."/>
            <person name="Land M."/>
            <person name="Hauser L."/>
            <person name="Kyrpides N."/>
            <person name="Lykidis A."/>
            <person name="Scott K.M."/>
            <person name="Sievert S."/>
            <person name="Kerfeld C."/>
            <person name="Freyermuth S."/>
            <person name="Dobrinski K."/>
            <person name="Boller A."/>
            <person name="Fitzpatrick K."/>
            <person name="Thoma P."/>
            <person name="Moore J."/>
            <person name="Richardson P."/>
        </authorList>
    </citation>
    <scope>NUCLEOTIDE SEQUENCE</scope>
    <source>
        <strain evidence="2">XCL-2</strain>
    </source>
</reference>
<dbReference type="AlphaFoldDB" id="Q31JN0"/>
<feature type="signal peptide" evidence="1">
    <location>
        <begin position="1"/>
        <end position="18"/>
    </location>
</feature>
<dbReference type="OrthoDB" id="5801242at2"/>
<gene>
    <name evidence="2" type="ordered locus">Tcr_0046</name>
</gene>
<sequence>MLKKLSFIGLIFPALASAGTNNIDYLNFDSQSQFKEFAKDLTGALSVKTLEPAEPLGISGFDIGISYNLSQFKYDHMDRVSNNGKSSLDTFTIHAVKGLPFGVDFGLNYSKSPSSNIETWGGKISYALIEGGALYPAIGISGNYAQTSGIDALKFNSYGAEVGVSKGFANFTPYAAVGMVNGETKPEELNLGLAGPNLKNESVSMAKFAVGVNINLLLMDVLVGYNQVGEVGTYSLKAGYRF</sequence>
<evidence type="ECO:0000313" key="2">
    <source>
        <dbReference type="EMBL" id="ABB40643.1"/>
    </source>
</evidence>
<organism evidence="2">
    <name type="scientific">Hydrogenovibrio crunogenus (strain DSM 25203 / XCL-2)</name>
    <name type="common">Thiomicrospira crunogena</name>
    <dbReference type="NCBI Taxonomy" id="317025"/>
    <lineage>
        <taxon>Bacteria</taxon>
        <taxon>Pseudomonadati</taxon>
        <taxon>Pseudomonadota</taxon>
        <taxon>Gammaproteobacteria</taxon>
        <taxon>Thiotrichales</taxon>
        <taxon>Piscirickettsiaceae</taxon>
        <taxon>Hydrogenovibrio</taxon>
    </lineage>
</organism>
<keyword evidence="1" id="KW-0732">Signal</keyword>
<protein>
    <submittedName>
        <fullName evidence="2">Uncharacterized protein</fullName>
    </submittedName>
</protein>
<dbReference type="KEGG" id="tcx:Tcr_0046"/>
<name>Q31JN0_HYDCU</name>
<dbReference type="HOGENOM" id="CLU_1114561_0_0_6"/>
<feature type="chain" id="PRO_5004220475" evidence="1">
    <location>
        <begin position="19"/>
        <end position="242"/>
    </location>
</feature>
<dbReference type="STRING" id="317025.Tcr_0046"/>
<dbReference type="EMBL" id="CP000109">
    <property type="protein sequence ID" value="ABB40643.1"/>
    <property type="molecule type" value="Genomic_DNA"/>
</dbReference>
<accession>Q31JN0</accession>
<dbReference type="eggNOG" id="ENOG5031194">
    <property type="taxonomic scope" value="Bacteria"/>
</dbReference>
<proteinExistence type="predicted"/>